<evidence type="ECO:0000313" key="4">
    <source>
        <dbReference type="Proteomes" id="UP000007350"/>
    </source>
</evidence>
<evidence type="ECO:0008006" key="5">
    <source>
        <dbReference type="Google" id="ProtNLM"/>
    </source>
</evidence>
<dbReference type="GO" id="GO:0005829">
    <property type="term" value="C:cytosol"/>
    <property type="evidence" value="ECO:0007669"/>
    <property type="project" value="TreeGrafter"/>
</dbReference>
<organism evidence="3 4">
    <name type="scientific">Trypanosoma cruzi marinkellei</name>
    <dbReference type="NCBI Taxonomy" id="85056"/>
    <lineage>
        <taxon>Eukaryota</taxon>
        <taxon>Discoba</taxon>
        <taxon>Euglenozoa</taxon>
        <taxon>Kinetoplastea</taxon>
        <taxon>Metakinetoplastina</taxon>
        <taxon>Trypanosomatida</taxon>
        <taxon>Trypanosomatidae</taxon>
        <taxon>Trypanosoma</taxon>
        <taxon>Schizotrypanum</taxon>
    </lineage>
</organism>
<dbReference type="Pfam" id="PF04177">
    <property type="entry name" value="TAP42"/>
    <property type="match status" value="1"/>
</dbReference>
<gene>
    <name evidence="3" type="ORF">MOQ_005386</name>
</gene>
<comment type="caution">
    <text evidence="3">The sequence shown here is derived from an EMBL/GenBank/DDBJ whole genome shotgun (WGS) entry which is preliminary data.</text>
</comment>
<keyword evidence="1" id="KW-0175">Coiled coil</keyword>
<dbReference type="Proteomes" id="UP000007350">
    <property type="component" value="Unassembled WGS sequence"/>
</dbReference>
<dbReference type="PANTHER" id="PTHR10933">
    <property type="entry name" value="IMMUNOGLOBULIN-BINDING PROTEIN 1"/>
    <property type="match status" value="1"/>
</dbReference>
<sequence>MHIYLAVWEVCMSFFNFLPFFSFIFFFGIMNGRCAHFIFFFAFPILGRKKGSNTTMSIDGTNMTVKGRFNELLRQYEEGILGGMYSGEQGTIARSLISQFELLWRQMAVMGVVSSNEQLDDLSTSSLELLWIPYLIADLYQRIQGPLPTLEATSSPSSSAPETRTTSDMTREEALTLSRGWYDIFFQWMLDYEVVDERTLEKYRNIHPDQRTQRVELSRKRRELEAEKQRYEQQVQYLLAKRKRMQALAEEDGDELEDTNGDEEDALRNRALSRLRWSIYESCQQLQLSFRELEMLQALSPEQRQAIAIDHQKTIEAVQRGEKSLGRHTYTILPGGLITPGGPIPTRQVGSIAMSAIANQQAFRQKVVNELMVERNPPTMTLQEFAEAEMADVQRRMDASAAAKRQQEEEDERLGPDGVEERQRQRDTRLADWKEDHPPIGKTAKGNYA</sequence>
<dbReference type="AlphaFoldDB" id="K2MYB0"/>
<dbReference type="InterPro" id="IPR007304">
    <property type="entry name" value="TAP46-like"/>
</dbReference>
<accession>K2MYB0</accession>
<evidence type="ECO:0000256" key="1">
    <source>
        <dbReference type="SAM" id="Coils"/>
    </source>
</evidence>
<dbReference type="GO" id="GO:0009966">
    <property type="term" value="P:regulation of signal transduction"/>
    <property type="evidence" value="ECO:0007669"/>
    <property type="project" value="InterPro"/>
</dbReference>
<protein>
    <recommendedName>
        <fullName evidence="5">TAP42-like protein</fullName>
    </recommendedName>
</protein>
<feature type="compositionally biased region" description="Basic and acidic residues" evidence="2">
    <location>
        <begin position="413"/>
        <end position="439"/>
    </location>
</feature>
<name>K2MYB0_TRYCR</name>
<dbReference type="Gene3D" id="1.25.40.540">
    <property type="entry name" value="TAP42-like family"/>
    <property type="match status" value="1"/>
</dbReference>
<dbReference type="EMBL" id="AHKC01011487">
    <property type="protein sequence ID" value="EKF30789.1"/>
    <property type="molecule type" value="Genomic_DNA"/>
</dbReference>
<feature type="compositionally biased region" description="Low complexity" evidence="2">
    <location>
        <begin position="150"/>
        <end position="167"/>
    </location>
</feature>
<evidence type="ECO:0000313" key="3">
    <source>
        <dbReference type="EMBL" id="EKF30789.1"/>
    </source>
</evidence>
<reference evidence="3 4" key="1">
    <citation type="journal article" date="2012" name="BMC Genomics">
        <title>Comparative genomic analysis of human infective Trypanosoma cruzi lineages with the bat-restricted subspecies T. cruzi marinkellei.</title>
        <authorList>
            <person name="Franzen O."/>
            <person name="Talavera-Lopez C."/>
            <person name="Ochaya S."/>
            <person name="Butler C.E."/>
            <person name="Messenger L.A."/>
            <person name="Lewis M.D."/>
            <person name="Llewellyn M.S."/>
            <person name="Marinkelle C.J."/>
            <person name="Tyler K.M."/>
            <person name="Miles M.A."/>
            <person name="Andersson B."/>
        </authorList>
    </citation>
    <scope>NUCLEOTIDE SEQUENCE [LARGE SCALE GENOMIC DNA]</scope>
    <source>
        <strain evidence="3 4">B7</strain>
    </source>
</reference>
<feature type="region of interest" description="Disordered" evidence="2">
    <location>
        <begin position="393"/>
        <end position="449"/>
    </location>
</feature>
<dbReference type="OrthoDB" id="10261753at2759"/>
<dbReference type="PANTHER" id="PTHR10933:SF9">
    <property type="entry name" value="IMMUNOGLOBULIN-BINDING PROTEIN 1"/>
    <property type="match status" value="1"/>
</dbReference>
<dbReference type="GO" id="GO:0051721">
    <property type="term" value="F:protein phosphatase 2A binding"/>
    <property type="evidence" value="ECO:0007669"/>
    <property type="project" value="TreeGrafter"/>
</dbReference>
<feature type="region of interest" description="Disordered" evidence="2">
    <location>
        <begin position="150"/>
        <end position="171"/>
    </location>
</feature>
<feature type="coiled-coil region" evidence="1">
    <location>
        <begin position="214"/>
        <end position="248"/>
    </location>
</feature>
<evidence type="ECO:0000256" key="2">
    <source>
        <dbReference type="SAM" id="MobiDB-lite"/>
    </source>
</evidence>
<proteinExistence type="predicted"/>
<dbReference type="InterPro" id="IPR038511">
    <property type="entry name" value="TAP42/TAP46-like_sf"/>
</dbReference>
<dbReference type="GO" id="GO:0035303">
    <property type="term" value="P:regulation of dephosphorylation"/>
    <property type="evidence" value="ECO:0007669"/>
    <property type="project" value="TreeGrafter"/>
</dbReference>
<keyword evidence="4" id="KW-1185">Reference proteome</keyword>
<dbReference type="FunFam" id="1.25.40.540:FF:000006">
    <property type="entry name" value="Predicted protein"/>
    <property type="match status" value="1"/>
</dbReference>